<dbReference type="Proteomes" id="UP001148838">
    <property type="component" value="Unassembled WGS sequence"/>
</dbReference>
<proteinExistence type="predicted"/>
<protein>
    <submittedName>
        <fullName evidence="2">Uncharacterized protein</fullName>
    </submittedName>
</protein>
<feature type="compositionally biased region" description="Basic residues" evidence="1">
    <location>
        <begin position="133"/>
        <end position="144"/>
    </location>
</feature>
<organism evidence="2 3">
    <name type="scientific">Periplaneta americana</name>
    <name type="common">American cockroach</name>
    <name type="synonym">Blatta americana</name>
    <dbReference type="NCBI Taxonomy" id="6978"/>
    <lineage>
        <taxon>Eukaryota</taxon>
        <taxon>Metazoa</taxon>
        <taxon>Ecdysozoa</taxon>
        <taxon>Arthropoda</taxon>
        <taxon>Hexapoda</taxon>
        <taxon>Insecta</taxon>
        <taxon>Pterygota</taxon>
        <taxon>Neoptera</taxon>
        <taxon>Polyneoptera</taxon>
        <taxon>Dictyoptera</taxon>
        <taxon>Blattodea</taxon>
        <taxon>Blattoidea</taxon>
        <taxon>Blattidae</taxon>
        <taxon>Blattinae</taxon>
        <taxon>Periplaneta</taxon>
    </lineage>
</organism>
<comment type="caution">
    <text evidence="2">The sequence shown here is derived from an EMBL/GenBank/DDBJ whole genome shotgun (WGS) entry which is preliminary data.</text>
</comment>
<feature type="compositionally biased region" description="Basic and acidic residues" evidence="1">
    <location>
        <begin position="155"/>
        <end position="165"/>
    </location>
</feature>
<feature type="compositionally biased region" description="Basic and acidic residues" evidence="1">
    <location>
        <begin position="120"/>
        <end position="132"/>
    </location>
</feature>
<feature type="compositionally biased region" description="Acidic residues" evidence="1">
    <location>
        <begin position="166"/>
        <end position="180"/>
    </location>
</feature>
<sequence>MGRKVSAERRSEILCVSARSEMVRSEMKKKNDEFITEKGEVDVSGPEMAKDLRCQKLKLYSSTESTMQACGIYPFELQRVLNKLPQSDMTESPESQSTPALVGEEVLKVLQGGTSQSNEEISHPVSSEETRKREAKKTTKKIKQRGYQESSDSDEDRRHSTKDSSDEWVEEEDNNDNDNFDDPKSGDQLLKLNRPPLPQSIREIDIVEPYNKTLRGQSFMFFEPGRNDGRVLLFATNRNLELLAASDTIFSDGENINRLRHQRLQRRHVSHLRKISELGIQVGHTKSKMRTKKRSGNTYGHFQSTNHITADQKPQSLMLAGSEFQSLGRAIVKEDEYEEVRWDGIVSIVSWRERVFRLWWEESLSQPIASRDGVI</sequence>
<feature type="region of interest" description="Disordered" evidence="1">
    <location>
        <begin position="111"/>
        <end position="196"/>
    </location>
</feature>
<name>A0ABQ8TGI4_PERAM</name>
<evidence type="ECO:0000313" key="3">
    <source>
        <dbReference type="Proteomes" id="UP001148838"/>
    </source>
</evidence>
<gene>
    <name evidence="2" type="ORF">ANN_06823</name>
</gene>
<keyword evidence="3" id="KW-1185">Reference proteome</keyword>
<accession>A0ABQ8TGI4</accession>
<evidence type="ECO:0000313" key="2">
    <source>
        <dbReference type="EMBL" id="KAJ4445024.1"/>
    </source>
</evidence>
<reference evidence="2 3" key="1">
    <citation type="journal article" date="2022" name="Allergy">
        <title>Genome assembly and annotation of Periplaneta americana reveal a comprehensive cockroach allergen profile.</title>
        <authorList>
            <person name="Wang L."/>
            <person name="Xiong Q."/>
            <person name="Saelim N."/>
            <person name="Wang L."/>
            <person name="Nong W."/>
            <person name="Wan A.T."/>
            <person name="Shi M."/>
            <person name="Liu X."/>
            <person name="Cao Q."/>
            <person name="Hui J.H.L."/>
            <person name="Sookrung N."/>
            <person name="Leung T.F."/>
            <person name="Tungtrongchitr A."/>
            <person name="Tsui S.K.W."/>
        </authorList>
    </citation>
    <scope>NUCLEOTIDE SEQUENCE [LARGE SCALE GENOMIC DNA]</scope>
    <source>
        <strain evidence="2">PWHHKU_190912</strain>
    </source>
</reference>
<evidence type="ECO:0000256" key="1">
    <source>
        <dbReference type="SAM" id="MobiDB-lite"/>
    </source>
</evidence>
<dbReference type="EMBL" id="JAJSOF020000011">
    <property type="protein sequence ID" value="KAJ4445024.1"/>
    <property type="molecule type" value="Genomic_DNA"/>
</dbReference>